<reference evidence="3" key="1">
    <citation type="submission" date="2015-09" db="EMBL/GenBank/DDBJ databases">
        <title>Scylla olivacea transcriptome.</title>
        <authorList>
            <person name="Ikhwanuddin M."/>
        </authorList>
    </citation>
    <scope>NUCLEOTIDE SEQUENCE</scope>
</reference>
<organism evidence="3">
    <name type="scientific">Scylla olivacea</name>
    <name type="common">Orange mud crab</name>
    <name type="synonym">Cancer olivacea</name>
    <dbReference type="NCBI Taxonomy" id="85551"/>
    <lineage>
        <taxon>Eukaryota</taxon>
        <taxon>Metazoa</taxon>
        <taxon>Ecdysozoa</taxon>
        <taxon>Arthropoda</taxon>
        <taxon>Crustacea</taxon>
        <taxon>Multicrustacea</taxon>
        <taxon>Malacostraca</taxon>
        <taxon>Eumalacostraca</taxon>
        <taxon>Eucarida</taxon>
        <taxon>Decapoda</taxon>
        <taxon>Pleocyemata</taxon>
        <taxon>Brachyura</taxon>
        <taxon>Eubrachyura</taxon>
        <taxon>Portunoidea</taxon>
        <taxon>Portunidae</taxon>
        <taxon>Portuninae</taxon>
        <taxon>Scylla</taxon>
    </lineage>
</organism>
<dbReference type="PANTHER" id="PTHR47510">
    <property type="entry name" value="REVERSE TRANSCRIPTASE DOMAIN-CONTAINING PROTEIN"/>
    <property type="match status" value="1"/>
</dbReference>
<protein>
    <recommendedName>
        <fullName evidence="2">Reverse transcriptase domain-containing protein</fullName>
    </recommendedName>
</protein>
<accession>A0A0P4W2B0</accession>
<proteinExistence type="predicted"/>
<dbReference type="SUPFAM" id="SSF56672">
    <property type="entry name" value="DNA/RNA polymerases"/>
    <property type="match status" value="1"/>
</dbReference>
<evidence type="ECO:0000256" key="1">
    <source>
        <dbReference type="SAM" id="Coils"/>
    </source>
</evidence>
<evidence type="ECO:0000259" key="2">
    <source>
        <dbReference type="PROSITE" id="PS50878"/>
    </source>
</evidence>
<sequence length="689" mass="79725">MFCNIKDGYRVVKKTPLGNSDHNMLYCMPVYKQKLKREKQKKVTIKRWSEESICELQGCFMSTDWSVLYDDNSDIDANVDVMTSYIVFCTEMIVPSKTVTIFPNNKPWVKKDLKIILNEKKRALSSDRNQVKSIQKRLERKISSAKKTYKEKVERQFRTNNLKDAWQGLKQLSGYQTKQKISEQNITKEYANELNTFFARFDIHNFENNNANLRSLLSNTNDRRIEISLKEVCNSLKRVKTGKACGPDGVSARVLKSCREQLTLPLHKLFQASLDQSKVPAQWKLSKIIPIPKTRSPKVNNDFRPVALTCVIFKCFESIVKNILCRDVIEYCDPRQFAYSAGRSVQDAVLTMNHEITSHLETLNSYIRILYVDFSSAFNTIQPHLLIDKLLNMNVNSNLISWILDFLLNRTQFVSISNIKSDVLTTNTGAPQGCVLSPILFTIYTNDCQSNHRNVTIMKYADDTAIIGKISNGDENNFLSQVNHFVLWSDQNYLNLNVLKTKEMIIDFRKNQIPPAQLVIKSQTVERVDEYKYLGIMIDNKLTGNSNTKLVYSKCNQRVHHLRILNNIRVDKTIISLLYKSIVESIITFSITTWFSTLRCKDKNKLNKIVKQAKRLGANVMPLEEIYKVNVIKQAKKIMMDETHPLHHNYVYLRSGRRLQAPVQRTSRYKNSFVPRSIKMLNSNISFIV</sequence>
<keyword evidence="1" id="KW-0175">Coiled coil</keyword>
<dbReference type="InterPro" id="IPR000477">
    <property type="entry name" value="RT_dom"/>
</dbReference>
<evidence type="ECO:0000313" key="3">
    <source>
        <dbReference type="EMBL" id="JAI59910.1"/>
    </source>
</evidence>
<dbReference type="PANTHER" id="PTHR47510:SF3">
    <property type="entry name" value="ENDO_EXONUCLEASE_PHOSPHATASE DOMAIN-CONTAINING PROTEIN"/>
    <property type="match status" value="1"/>
</dbReference>
<feature type="coiled-coil region" evidence="1">
    <location>
        <begin position="117"/>
        <end position="155"/>
    </location>
</feature>
<name>A0A0P4W2B0_SCYOL</name>
<dbReference type="CDD" id="cd01650">
    <property type="entry name" value="RT_nLTR_like"/>
    <property type="match status" value="1"/>
</dbReference>
<dbReference type="InterPro" id="IPR043502">
    <property type="entry name" value="DNA/RNA_pol_sf"/>
</dbReference>
<dbReference type="EMBL" id="GDRN01093305">
    <property type="protein sequence ID" value="JAI59910.1"/>
    <property type="molecule type" value="Transcribed_RNA"/>
</dbReference>
<feature type="domain" description="Reverse transcriptase" evidence="2">
    <location>
        <begin position="272"/>
        <end position="538"/>
    </location>
</feature>
<dbReference type="GO" id="GO:0071897">
    <property type="term" value="P:DNA biosynthetic process"/>
    <property type="evidence" value="ECO:0007669"/>
    <property type="project" value="UniProtKB-ARBA"/>
</dbReference>
<dbReference type="Pfam" id="PF00078">
    <property type="entry name" value="RVT_1"/>
    <property type="match status" value="1"/>
</dbReference>
<dbReference type="AlphaFoldDB" id="A0A0P4W2B0"/>
<dbReference type="PROSITE" id="PS50878">
    <property type="entry name" value="RT_POL"/>
    <property type="match status" value="1"/>
</dbReference>